<reference evidence="3" key="2">
    <citation type="submission" date="2023-05" db="EMBL/GenBank/DDBJ databases">
        <authorList>
            <person name="Fouks B."/>
        </authorList>
    </citation>
    <scope>NUCLEOTIDE SEQUENCE</scope>
    <source>
        <strain evidence="3">Stay&amp;Tobe</strain>
        <tissue evidence="3">Testes</tissue>
    </source>
</reference>
<feature type="non-terminal residue" evidence="3">
    <location>
        <position position="1"/>
    </location>
</feature>
<name>A0AAD8ES79_DIPPU</name>
<feature type="chain" id="PRO_5042197212" evidence="2">
    <location>
        <begin position="17"/>
        <end position="85"/>
    </location>
</feature>
<sequence length="85" mass="9340">VLAAMVVAVMVLVVIGYPCLCVTAGNPSLFLACLRNLRGSWKTLQSSFRYVMSLKPACKTLTLREKIQACILGTLYKKEKCQDGN</sequence>
<keyword evidence="2" id="KW-0732">Signal</keyword>
<evidence type="ECO:0000313" key="4">
    <source>
        <dbReference type="Proteomes" id="UP001233999"/>
    </source>
</evidence>
<keyword evidence="1" id="KW-1133">Transmembrane helix</keyword>
<evidence type="ECO:0000313" key="3">
    <source>
        <dbReference type="EMBL" id="KAJ9600883.1"/>
    </source>
</evidence>
<keyword evidence="1" id="KW-0812">Transmembrane</keyword>
<comment type="caution">
    <text evidence="3">The sequence shown here is derived from an EMBL/GenBank/DDBJ whole genome shotgun (WGS) entry which is preliminary data.</text>
</comment>
<gene>
    <name evidence="3" type="ORF">L9F63_000995</name>
</gene>
<proteinExistence type="predicted"/>
<evidence type="ECO:0000256" key="2">
    <source>
        <dbReference type="SAM" id="SignalP"/>
    </source>
</evidence>
<keyword evidence="1" id="KW-0472">Membrane</keyword>
<protein>
    <submittedName>
        <fullName evidence="3">Uncharacterized protein</fullName>
    </submittedName>
</protein>
<dbReference type="AlphaFoldDB" id="A0AAD8ES79"/>
<feature type="signal peptide" evidence="2">
    <location>
        <begin position="1"/>
        <end position="16"/>
    </location>
</feature>
<reference evidence="3" key="1">
    <citation type="journal article" date="2023" name="IScience">
        <title>Live-bearing cockroach genome reveals convergent evolutionary mechanisms linked to viviparity in insects and beyond.</title>
        <authorList>
            <person name="Fouks B."/>
            <person name="Harrison M.C."/>
            <person name="Mikhailova A.A."/>
            <person name="Marchal E."/>
            <person name="English S."/>
            <person name="Carruthers M."/>
            <person name="Jennings E.C."/>
            <person name="Chiamaka E.L."/>
            <person name="Frigard R.A."/>
            <person name="Pippel M."/>
            <person name="Attardo G.M."/>
            <person name="Benoit J.B."/>
            <person name="Bornberg-Bauer E."/>
            <person name="Tobe S.S."/>
        </authorList>
    </citation>
    <scope>NUCLEOTIDE SEQUENCE</scope>
    <source>
        <strain evidence="3">Stay&amp;Tobe</strain>
    </source>
</reference>
<organism evidence="3 4">
    <name type="scientific">Diploptera punctata</name>
    <name type="common">Pacific beetle cockroach</name>
    <dbReference type="NCBI Taxonomy" id="6984"/>
    <lineage>
        <taxon>Eukaryota</taxon>
        <taxon>Metazoa</taxon>
        <taxon>Ecdysozoa</taxon>
        <taxon>Arthropoda</taxon>
        <taxon>Hexapoda</taxon>
        <taxon>Insecta</taxon>
        <taxon>Pterygota</taxon>
        <taxon>Neoptera</taxon>
        <taxon>Polyneoptera</taxon>
        <taxon>Dictyoptera</taxon>
        <taxon>Blattodea</taxon>
        <taxon>Blaberoidea</taxon>
        <taxon>Blaberidae</taxon>
        <taxon>Diplopterinae</taxon>
        <taxon>Diploptera</taxon>
    </lineage>
</organism>
<keyword evidence="4" id="KW-1185">Reference proteome</keyword>
<feature type="non-terminal residue" evidence="3">
    <location>
        <position position="85"/>
    </location>
</feature>
<accession>A0AAD8ES79</accession>
<dbReference type="EMBL" id="JASPKZ010000043">
    <property type="protein sequence ID" value="KAJ9600883.1"/>
    <property type="molecule type" value="Genomic_DNA"/>
</dbReference>
<feature type="transmembrane region" description="Helical" evidence="1">
    <location>
        <begin position="6"/>
        <end position="34"/>
    </location>
</feature>
<dbReference type="Proteomes" id="UP001233999">
    <property type="component" value="Unassembled WGS sequence"/>
</dbReference>
<evidence type="ECO:0000256" key="1">
    <source>
        <dbReference type="SAM" id="Phobius"/>
    </source>
</evidence>